<name>A0A2B4S116_STYPI</name>
<proteinExistence type="predicted"/>
<evidence type="ECO:0000313" key="2">
    <source>
        <dbReference type="Proteomes" id="UP000225706"/>
    </source>
</evidence>
<comment type="caution">
    <text evidence="1">The sequence shown here is derived from an EMBL/GenBank/DDBJ whole genome shotgun (WGS) entry which is preliminary data.</text>
</comment>
<evidence type="ECO:0000313" key="1">
    <source>
        <dbReference type="EMBL" id="PFX23106.1"/>
    </source>
</evidence>
<dbReference type="AlphaFoldDB" id="A0A2B4S116"/>
<keyword evidence="2" id="KW-1185">Reference proteome</keyword>
<organism evidence="1 2">
    <name type="scientific">Stylophora pistillata</name>
    <name type="common">Smooth cauliflower coral</name>
    <dbReference type="NCBI Taxonomy" id="50429"/>
    <lineage>
        <taxon>Eukaryota</taxon>
        <taxon>Metazoa</taxon>
        <taxon>Cnidaria</taxon>
        <taxon>Anthozoa</taxon>
        <taxon>Hexacorallia</taxon>
        <taxon>Scleractinia</taxon>
        <taxon>Astrocoeniina</taxon>
        <taxon>Pocilloporidae</taxon>
        <taxon>Stylophora</taxon>
    </lineage>
</organism>
<reference evidence="2" key="1">
    <citation type="journal article" date="2017" name="bioRxiv">
        <title>Comparative analysis of the genomes of Stylophora pistillata and Acropora digitifera provides evidence for extensive differences between species of corals.</title>
        <authorList>
            <person name="Voolstra C.R."/>
            <person name="Li Y."/>
            <person name="Liew Y.J."/>
            <person name="Baumgarten S."/>
            <person name="Zoccola D."/>
            <person name="Flot J.-F."/>
            <person name="Tambutte S."/>
            <person name="Allemand D."/>
            <person name="Aranda M."/>
        </authorList>
    </citation>
    <scope>NUCLEOTIDE SEQUENCE [LARGE SCALE GENOMIC DNA]</scope>
</reference>
<dbReference type="EMBL" id="LSMT01000218">
    <property type="protein sequence ID" value="PFX23106.1"/>
    <property type="molecule type" value="Genomic_DNA"/>
</dbReference>
<dbReference type="Proteomes" id="UP000225706">
    <property type="component" value="Unassembled WGS sequence"/>
</dbReference>
<protein>
    <submittedName>
        <fullName evidence="1">Uncharacterized protein</fullName>
    </submittedName>
</protein>
<gene>
    <name evidence="1" type="ORF">AWC38_SpisGene12357</name>
</gene>
<sequence length="123" mass="14210">MATHLEDFLELSCGELQFYLKQRGLPSGGTHSDLALTRRRDNKRYLKKESRVTPLPEIMVHSNPTYVGNAGIQDNDPCYMEIQDLEDSTLGFANMNYKPYDEADETCDDNYKRQFKRPNDQIA</sequence>
<accession>A0A2B4S116</accession>